<evidence type="ECO:0000313" key="1">
    <source>
        <dbReference type="EMBL" id="PNF28148.1"/>
    </source>
</evidence>
<dbReference type="AlphaFoldDB" id="A0A2J7QHT3"/>
<dbReference type="Gene3D" id="3.80.10.10">
    <property type="entry name" value="Ribonuclease Inhibitor"/>
    <property type="match status" value="1"/>
</dbReference>
<sequence>MPPRLYTLCLEVLIPLVERIGDGQDFGHGTGPLDSVAGALTDDLLLRAYHRASRCRSAGCWKDAWKTLLTPKSQSVVLSWDRSLLQFVKTRCQNTKKVLVSRWDSFEPESLSWLPSTVTCLDFDGELFYRGRLGPALDFPSDAGQRGWLPEAEAMLKALHAARQKQPGAASTGLTELHLGAVQVTATDICTILRRVPTLQMLRHYQLVTALNLLHGEQWRHKEPLPKYRLRNLDVDFSHVVRCRMSPQAVLPPDVLQLAVLLCPEACLLHVRFDCSTSHDVLSPLTCMQHALRLLSVVCVTSGERSRLTFDDVAPILEQHGADALRSLELKVIEEVDVHVILSTCPKLERLVLSGCGNVMPPTCPGYDCAVLRLRRLRFLFFADGDDFSWDHDVPPCFWRATLAAGHGGRLEGLFLESPRIAPGTALKHLPGLEVLSLCRCPEVTLGDVVTVCGLDKASARPPRYIRLSACEGIGPREQRRLRAMLKGAHLAVN</sequence>
<dbReference type="Proteomes" id="UP000235965">
    <property type="component" value="Unassembled WGS sequence"/>
</dbReference>
<gene>
    <name evidence="1" type="ORF">B7P43_G07589</name>
</gene>
<accession>A0A2J7QHT3</accession>
<organism evidence="1 2">
    <name type="scientific">Cryptotermes secundus</name>
    <dbReference type="NCBI Taxonomy" id="105785"/>
    <lineage>
        <taxon>Eukaryota</taxon>
        <taxon>Metazoa</taxon>
        <taxon>Ecdysozoa</taxon>
        <taxon>Arthropoda</taxon>
        <taxon>Hexapoda</taxon>
        <taxon>Insecta</taxon>
        <taxon>Pterygota</taxon>
        <taxon>Neoptera</taxon>
        <taxon>Polyneoptera</taxon>
        <taxon>Dictyoptera</taxon>
        <taxon>Blattodea</taxon>
        <taxon>Blattoidea</taxon>
        <taxon>Termitoidae</taxon>
        <taxon>Kalotermitidae</taxon>
        <taxon>Cryptotermitinae</taxon>
        <taxon>Cryptotermes</taxon>
    </lineage>
</organism>
<protein>
    <submittedName>
        <fullName evidence="1">Uncharacterized protein</fullName>
    </submittedName>
</protein>
<keyword evidence="2" id="KW-1185">Reference proteome</keyword>
<evidence type="ECO:0000313" key="2">
    <source>
        <dbReference type="Proteomes" id="UP000235965"/>
    </source>
</evidence>
<dbReference type="SUPFAM" id="SSF52047">
    <property type="entry name" value="RNI-like"/>
    <property type="match status" value="1"/>
</dbReference>
<proteinExistence type="predicted"/>
<name>A0A2J7QHT3_9NEOP</name>
<dbReference type="InParanoid" id="A0A2J7QHT3"/>
<comment type="caution">
    <text evidence="1">The sequence shown here is derived from an EMBL/GenBank/DDBJ whole genome shotgun (WGS) entry which is preliminary data.</text>
</comment>
<reference evidence="1 2" key="1">
    <citation type="submission" date="2017-12" db="EMBL/GenBank/DDBJ databases">
        <title>Hemimetabolous genomes reveal molecular basis of termite eusociality.</title>
        <authorList>
            <person name="Harrison M.C."/>
            <person name="Jongepier E."/>
            <person name="Robertson H.M."/>
            <person name="Arning N."/>
            <person name="Bitard-Feildel T."/>
            <person name="Chao H."/>
            <person name="Childers C.P."/>
            <person name="Dinh H."/>
            <person name="Doddapaneni H."/>
            <person name="Dugan S."/>
            <person name="Gowin J."/>
            <person name="Greiner C."/>
            <person name="Han Y."/>
            <person name="Hu H."/>
            <person name="Hughes D.S.T."/>
            <person name="Huylmans A.-K."/>
            <person name="Kemena C."/>
            <person name="Kremer L.P.M."/>
            <person name="Lee S.L."/>
            <person name="Lopez-Ezquerra A."/>
            <person name="Mallet L."/>
            <person name="Monroy-Kuhn J.M."/>
            <person name="Moser A."/>
            <person name="Murali S.C."/>
            <person name="Muzny D.M."/>
            <person name="Otani S."/>
            <person name="Piulachs M.-D."/>
            <person name="Poelchau M."/>
            <person name="Qu J."/>
            <person name="Schaub F."/>
            <person name="Wada-Katsumata A."/>
            <person name="Worley K.C."/>
            <person name="Xie Q."/>
            <person name="Ylla G."/>
            <person name="Poulsen M."/>
            <person name="Gibbs R.A."/>
            <person name="Schal C."/>
            <person name="Richards S."/>
            <person name="Belles X."/>
            <person name="Korb J."/>
            <person name="Bornberg-Bauer E."/>
        </authorList>
    </citation>
    <scope>NUCLEOTIDE SEQUENCE [LARGE SCALE GENOMIC DNA]</scope>
    <source>
        <tissue evidence="1">Whole body</tissue>
    </source>
</reference>
<dbReference type="EMBL" id="NEVH01013964">
    <property type="protein sequence ID" value="PNF28148.1"/>
    <property type="molecule type" value="Genomic_DNA"/>
</dbReference>
<dbReference type="InterPro" id="IPR032675">
    <property type="entry name" value="LRR_dom_sf"/>
</dbReference>
<dbReference type="OrthoDB" id="6617204at2759"/>